<gene>
    <name evidence="8" type="ORF">LG943_07710</name>
</gene>
<evidence type="ECO:0000256" key="7">
    <source>
        <dbReference type="SAM" id="Phobius"/>
    </source>
</evidence>
<reference evidence="8" key="1">
    <citation type="submission" date="2021-10" db="EMBL/GenBank/DDBJ databases">
        <title>Streptomonospora sp. nov., isolated from mangrove soil.</title>
        <authorList>
            <person name="Chen X."/>
            <person name="Ge X."/>
            <person name="Liu W."/>
        </authorList>
    </citation>
    <scope>NUCLEOTIDE SEQUENCE</scope>
    <source>
        <strain evidence="8">S1-112</strain>
    </source>
</reference>
<dbReference type="RefSeq" id="WP_270071500.1">
    <property type="nucleotide sequence ID" value="NZ_JAJAQC010000009.1"/>
</dbReference>
<evidence type="ECO:0000313" key="9">
    <source>
        <dbReference type="Proteomes" id="UP001140076"/>
    </source>
</evidence>
<organism evidence="8 9">
    <name type="scientific">Streptomonospora mangrovi</name>
    <dbReference type="NCBI Taxonomy" id="2883123"/>
    <lineage>
        <taxon>Bacteria</taxon>
        <taxon>Bacillati</taxon>
        <taxon>Actinomycetota</taxon>
        <taxon>Actinomycetes</taxon>
        <taxon>Streptosporangiales</taxon>
        <taxon>Nocardiopsidaceae</taxon>
        <taxon>Streptomonospora</taxon>
    </lineage>
</organism>
<feature type="transmembrane region" description="Helical" evidence="7">
    <location>
        <begin position="316"/>
        <end position="336"/>
    </location>
</feature>
<dbReference type="EMBL" id="JAJAQC010000009">
    <property type="protein sequence ID" value="MDA0564211.1"/>
    <property type="molecule type" value="Genomic_DNA"/>
</dbReference>
<feature type="transmembrane region" description="Helical" evidence="7">
    <location>
        <begin position="370"/>
        <end position="394"/>
    </location>
</feature>
<evidence type="ECO:0000256" key="6">
    <source>
        <dbReference type="SAM" id="MobiDB-lite"/>
    </source>
</evidence>
<comment type="caution">
    <text evidence="8">The sequence shown here is derived from an EMBL/GenBank/DDBJ whole genome shotgun (WGS) entry which is preliminary data.</text>
</comment>
<feature type="transmembrane region" description="Helical" evidence="7">
    <location>
        <begin position="196"/>
        <end position="218"/>
    </location>
</feature>
<keyword evidence="4 7" id="KW-1133">Transmembrane helix</keyword>
<dbReference type="GO" id="GO:0016020">
    <property type="term" value="C:membrane"/>
    <property type="evidence" value="ECO:0007669"/>
    <property type="project" value="UniProtKB-SubCell"/>
</dbReference>
<name>A0A9X3NLG3_9ACTN</name>
<feature type="transmembrane region" description="Helical" evidence="7">
    <location>
        <begin position="118"/>
        <end position="137"/>
    </location>
</feature>
<feature type="transmembrane region" description="Helical" evidence="7">
    <location>
        <begin position="292"/>
        <end position="310"/>
    </location>
</feature>
<proteinExistence type="predicted"/>
<evidence type="ECO:0000256" key="5">
    <source>
        <dbReference type="ARBA" id="ARBA00023136"/>
    </source>
</evidence>
<dbReference type="Pfam" id="PF03169">
    <property type="entry name" value="OPT"/>
    <property type="match status" value="1"/>
</dbReference>
<comment type="subcellular location">
    <subcellularLocation>
        <location evidence="1">Membrane</location>
        <topology evidence="1">Multi-pass membrane protein</topology>
    </subcellularLocation>
</comment>
<dbReference type="GO" id="GO:0035673">
    <property type="term" value="F:oligopeptide transmembrane transporter activity"/>
    <property type="evidence" value="ECO:0007669"/>
    <property type="project" value="InterPro"/>
</dbReference>
<evidence type="ECO:0000256" key="4">
    <source>
        <dbReference type="ARBA" id="ARBA00022989"/>
    </source>
</evidence>
<evidence type="ECO:0000313" key="8">
    <source>
        <dbReference type="EMBL" id="MDA0564211.1"/>
    </source>
</evidence>
<keyword evidence="2" id="KW-0813">Transport</keyword>
<feature type="transmembrane region" description="Helical" evidence="7">
    <location>
        <begin position="415"/>
        <end position="436"/>
    </location>
</feature>
<keyword evidence="9" id="KW-1185">Reference proteome</keyword>
<feature type="region of interest" description="Disordered" evidence="6">
    <location>
        <begin position="1"/>
        <end position="20"/>
    </location>
</feature>
<dbReference type="AlphaFoldDB" id="A0A9X3NLG3"/>
<feature type="transmembrane region" description="Helical" evidence="7">
    <location>
        <begin position="90"/>
        <end position="112"/>
    </location>
</feature>
<protein>
    <submittedName>
        <fullName evidence="8">OPT/YSL family transporter</fullName>
    </submittedName>
</protein>
<evidence type="ECO:0000256" key="3">
    <source>
        <dbReference type="ARBA" id="ARBA00022692"/>
    </source>
</evidence>
<feature type="transmembrane region" description="Helical" evidence="7">
    <location>
        <begin position="462"/>
        <end position="481"/>
    </location>
</feature>
<dbReference type="Proteomes" id="UP001140076">
    <property type="component" value="Unassembled WGS sequence"/>
</dbReference>
<keyword evidence="3 7" id="KW-0812">Transmembrane</keyword>
<evidence type="ECO:0000256" key="2">
    <source>
        <dbReference type="ARBA" id="ARBA00022448"/>
    </source>
</evidence>
<feature type="transmembrane region" description="Helical" evidence="7">
    <location>
        <begin position="58"/>
        <end position="78"/>
    </location>
</feature>
<feature type="transmembrane region" description="Helical" evidence="7">
    <location>
        <begin position="27"/>
        <end position="52"/>
    </location>
</feature>
<feature type="transmembrane region" description="Helical" evidence="7">
    <location>
        <begin position="230"/>
        <end position="252"/>
    </location>
</feature>
<feature type="transmembrane region" description="Helical" evidence="7">
    <location>
        <begin position="343"/>
        <end position="364"/>
    </location>
</feature>
<accession>A0A9X3NLG3</accession>
<feature type="transmembrane region" description="Helical" evidence="7">
    <location>
        <begin position="488"/>
        <end position="515"/>
    </location>
</feature>
<dbReference type="InterPro" id="IPR004813">
    <property type="entry name" value="OPT"/>
</dbReference>
<keyword evidence="5 7" id="KW-0472">Membrane</keyword>
<sequence>MEPSAPGSATEPQTSESDRHPRAFEPVVVITTVLVSLLGAVIGIHMITTLGVSPNTSVIGAVIAMLIGRIGFLGMRSFRNTNRQNLIQSSISGATFAAANSLLTPIAIPFLFGRPDLVWPMLLGASLGLLIDVWVLYKAFGSRFLPADAAWPPGVAAAETIKAGDRGGRQAAILVGSGVVGLGASFFGMPMSAAGIAMIGNVWALLMFAVGLLVAQYSPAVTGIDLNAVYVPHGVMIGAGVVALVQIVIILAGRQGRREAEREAARERAAQDDPSLAYTVGRATLGRALGSGYALFALGALVLAVAGGVWSDMSWLGIIGFVLFAAVAALVHELIVGLAAMHAGWFPAFAVTLIFLILGLALGIPGVPLALLVGYCAATGPAFADMGYDFKAGWILRRDRRPYTAFELDGRRQQLFSSMIGFAVAIGMVALLWQGLFEEGAVPPTSIVYADTIKAGLTDPSVLLQLLLWAIPGAIVQFLGGPRRQMGVLLATGLLVATPNAGWLVLAGLAIRLVWQRRRGEKGEQEISLVGAGLIAGDSVHSVGTIFSR</sequence>
<evidence type="ECO:0000256" key="1">
    <source>
        <dbReference type="ARBA" id="ARBA00004141"/>
    </source>
</evidence>